<name>A0ABW4J009_9ACTN</name>
<reference evidence="5" key="1">
    <citation type="journal article" date="2019" name="Int. J. Syst. Evol. Microbiol.">
        <title>The Global Catalogue of Microorganisms (GCM) 10K type strain sequencing project: providing services to taxonomists for standard genome sequencing and annotation.</title>
        <authorList>
            <consortium name="The Broad Institute Genomics Platform"/>
            <consortium name="The Broad Institute Genome Sequencing Center for Infectious Disease"/>
            <person name="Wu L."/>
            <person name="Ma J."/>
        </authorList>
    </citation>
    <scope>NUCLEOTIDE SEQUENCE [LARGE SCALE GENOMIC DNA]</scope>
    <source>
        <strain evidence="5">CGMCC 1.12470</strain>
    </source>
</reference>
<keyword evidence="1 4" id="KW-0489">Methyltransferase</keyword>
<dbReference type="GO" id="GO:0008168">
    <property type="term" value="F:methyltransferase activity"/>
    <property type="evidence" value="ECO:0007669"/>
    <property type="project" value="UniProtKB-KW"/>
</dbReference>
<dbReference type="PANTHER" id="PTHR44942">
    <property type="entry name" value="METHYLTRANSF_11 DOMAIN-CONTAINING PROTEIN"/>
    <property type="match status" value="1"/>
</dbReference>
<dbReference type="Pfam" id="PF13649">
    <property type="entry name" value="Methyltransf_25"/>
    <property type="match status" value="1"/>
</dbReference>
<dbReference type="RefSeq" id="WP_381089502.1">
    <property type="nucleotide sequence ID" value="NZ_JBHUDX010000089.1"/>
</dbReference>
<evidence type="ECO:0000259" key="3">
    <source>
        <dbReference type="Pfam" id="PF13649"/>
    </source>
</evidence>
<sequence>MLDLGSGTGQVAAALLPALAHVARLDLVDPDAGMLREAAETLAPLLGDCPAGFHRVGAEDFTPPFDGYRADLVTCARAFHWMPRPAVLSMADRVTAPGASMAIMGDGSLWTHPTQWTTELKRLIQSYLGPERRAGTAGAYTEPVRRYEDDLAESAFSDVTEHRFPVRRRWTPAAVVGYLRSTSFARPALFGDLHARFEQEAHLLLEEHGRNEGLIEYAVFTVLLARRPGGDR</sequence>
<protein>
    <submittedName>
        <fullName evidence="4">Class I SAM-dependent methyltransferase</fullName>
        <ecNumber evidence="4">2.1.-.-</ecNumber>
    </submittedName>
</protein>
<dbReference type="Proteomes" id="UP001597261">
    <property type="component" value="Unassembled WGS sequence"/>
</dbReference>
<keyword evidence="5" id="KW-1185">Reference proteome</keyword>
<comment type="caution">
    <text evidence="4">The sequence shown here is derived from an EMBL/GenBank/DDBJ whole genome shotgun (WGS) entry which is preliminary data.</text>
</comment>
<dbReference type="PANTHER" id="PTHR44942:SF4">
    <property type="entry name" value="METHYLTRANSFERASE TYPE 11 DOMAIN-CONTAINING PROTEIN"/>
    <property type="match status" value="1"/>
</dbReference>
<dbReference type="EMBL" id="JBHUDX010000089">
    <property type="protein sequence ID" value="MFD1662226.1"/>
    <property type="molecule type" value="Genomic_DNA"/>
</dbReference>
<evidence type="ECO:0000256" key="2">
    <source>
        <dbReference type="ARBA" id="ARBA00022679"/>
    </source>
</evidence>
<evidence type="ECO:0000313" key="5">
    <source>
        <dbReference type="Proteomes" id="UP001597261"/>
    </source>
</evidence>
<dbReference type="InterPro" id="IPR041698">
    <property type="entry name" value="Methyltransf_25"/>
</dbReference>
<organism evidence="4 5">
    <name type="scientific">Streptomyces caeni</name>
    <dbReference type="NCBI Taxonomy" id="2307231"/>
    <lineage>
        <taxon>Bacteria</taxon>
        <taxon>Bacillati</taxon>
        <taxon>Actinomycetota</taxon>
        <taxon>Actinomycetes</taxon>
        <taxon>Kitasatosporales</taxon>
        <taxon>Streptomycetaceae</taxon>
        <taxon>Streptomyces</taxon>
    </lineage>
</organism>
<proteinExistence type="predicted"/>
<evidence type="ECO:0000313" key="4">
    <source>
        <dbReference type="EMBL" id="MFD1662226.1"/>
    </source>
</evidence>
<dbReference type="CDD" id="cd02440">
    <property type="entry name" value="AdoMet_MTases"/>
    <property type="match status" value="1"/>
</dbReference>
<dbReference type="GO" id="GO:0032259">
    <property type="term" value="P:methylation"/>
    <property type="evidence" value="ECO:0007669"/>
    <property type="project" value="UniProtKB-KW"/>
</dbReference>
<evidence type="ECO:0000256" key="1">
    <source>
        <dbReference type="ARBA" id="ARBA00022603"/>
    </source>
</evidence>
<dbReference type="EC" id="2.1.-.-" evidence="4"/>
<dbReference type="InterPro" id="IPR029063">
    <property type="entry name" value="SAM-dependent_MTases_sf"/>
</dbReference>
<dbReference type="InterPro" id="IPR051052">
    <property type="entry name" value="Diverse_substrate_MTase"/>
</dbReference>
<keyword evidence="2 4" id="KW-0808">Transferase</keyword>
<dbReference type="SUPFAM" id="SSF53335">
    <property type="entry name" value="S-adenosyl-L-methionine-dependent methyltransferases"/>
    <property type="match status" value="1"/>
</dbReference>
<feature type="domain" description="Methyltransferase" evidence="3">
    <location>
        <begin position="2"/>
        <end position="98"/>
    </location>
</feature>
<dbReference type="Gene3D" id="3.40.50.150">
    <property type="entry name" value="Vaccinia Virus protein VP39"/>
    <property type="match status" value="1"/>
</dbReference>
<accession>A0ABW4J009</accession>
<gene>
    <name evidence="4" type="ORF">ACFSL4_29550</name>
</gene>